<gene>
    <name evidence="3" type="ORF">GCM10017596_05010</name>
</gene>
<reference evidence="3" key="1">
    <citation type="journal article" date="2014" name="Int. J. Syst. Evol. Microbiol.">
        <title>Complete genome sequence of Corynebacterium casei LMG S-19264T (=DSM 44701T), isolated from a smear-ripened cheese.</title>
        <authorList>
            <consortium name="US DOE Joint Genome Institute (JGI-PGF)"/>
            <person name="Walter F."/>
            <person name="Albersmeier A."/>
            <person name="Kalinowski J."/>
            <person name="Ruckert C."/>
        </authorList>
    </citation>
    <scope>NUCLEOTIDE SEQUENCE</scope>
    <source>
        <strain evidence="3">VKM Ac-1958</strain>
    </source>
</reference>
<dbReference type="EMBL" id="BSET01000001">
    <property type="protein sequence ID" value="GLK00786.1"/>
    <property type="molecule type" value="Genomic_DNA"/>
</dbReference>
<dbReference type="Proteomes" id="UP001142325">
    <property type="component" value="Unassembled WGS sequence"/>
</dbReference>
<sequence length="177" mass="17568">MRRTAPLLLVTILGFALTACAPAVAPVEPGTDAPAEATPVESPSQAAQDAANALCADKPEGNAQVCVLENVNASGDLVFSGYQVVKIIGGAYSGSVSIAADEQIVITEALFDADLDVNAPGTVVKLSTIGGSLSLADGRHATLVENRIGGDLNCAAAAEMHGNQVGGATAAACTAHG</sequence>
<evidence type="ECO:0000313" key="4">
    <source>
        <dbReference type="Proteomes" id="UP001142325"/>
    </source>
</evidence>
<comment type="caution">
    <text evidence="3">The sequence shown here is derived from an EMBL/GenBank/DDBJ whole genome shotgun (WGS) entry which is preliminary data.</text>
</comment>
<keyword evidence="4" id="KW-1185">Reference proteome</keyword>
<evidence type="ECO:0000256" key="2">
    <source>
        <dbReference type="SAM" id="SignalP"/>
    </source>
</evidence>
<feature type="signal peptide" evidence="2">
    <location>
        <begin position="1"/>
        <end position="21"/>
    </location>
</feature>
<evidence type="ECO:0000313" key="3">
    <source>
        <dbReference type="EMBL" id="GLK00786.1"/>
    </source>
</evidence>
<evidence type="ECO:0008006" key="5">
    <source>
        <dbReference type="Google" id="ProtNLM"/>
    </source>
</evidence>
<keyword evidence="2" id="KW-0732">Signal</keyword>
<protein>
    <recommendedName>
        <fullName evidence="5">DUF3060 domain-containing protein</fullName>
    </recommendedName>
</protein>
<dbReference type="PROSITE" id="PS51257">
    <property type="entry name" value="PROKAR_LIPOPROTEIN"/>
    <property type="match status" value="1"/>
</dbReference>
<name>A0A9W6M824_9MICO</name>
<proteinExistence type="predicted"/>
<evidence type="ECO:0000256" key="1">
    <source>
        <dbReference type="SAM" id="MobiDB-lite"/>
    </source>
</evidence>
<feature type="region of interest" description="Disordered" evidence="1">
    <location>
        <begin position="30"/>
        <end position="52"/>
    </location>
</feature>
<dbReference type="AlphaFoldDB" id="A0A9W6M824"/>
<reference evidence="3" key="2">
    <citation type="submission" date="2023-01" db="EMBL/GenBank/DDBJ databases">
        <authorList>
            <person name="Sun Q."/>
            <person name="Evtushenko L."/>
        </authorList>
    </citation>
    <scope>NUCLEOTIDE SEQUENCE</scope>
    <source>
        <strain evidence="3">VKM Ac-1958</strain>
    </source>
</reference>
<organism evidence="3 4">
    <name type="scientific">Microbacterium keratanolyticum</name>
    <dbReference type="NCBI Taxonomy" id="67574"/>
    <lineage>
        <taxon>Bacteria</taxon>
        <taxon>Bacillati</taxon>
        <taxon>Actinomycetota</taxon>
        <taxon>Actinomycetes</taxon>
        <taxon>Micrococcales</taxon>
        <taxon>Microbacteriaceae</taxon>
        <taxon>Microbacterium</taxon>
    </lineage>
</organism>
<dbReference type="RefSeq" id="WP_204938477.1">
    <property type="nucleotide sequence ID" value="NZ_BAAAUM010000001.1"/>
</dbReference>
<accession>A0A9W6M824</accession>
<feature type="chain" id="PRO_5040784910" description="DUF3060 domain-containing protein" evidence="2">
    <location>
        <begin position="22"/>
        <end position="177"/>
    </location>
</feature>